<protein>
    <submittedName>
        <fullName evidence="2">Uncharacterized protein</fullName>
    </submittedName>
</protein>
<dbReference type="Proteomes" id="UP000192707">
    <property type="component" value="Unassembled WGS sequence"/>
</dbReference>
<evidence type="ECO:0000313" key="3">
    <source>
        <dbReference type="Proteomes" id="UP000192707"/>
    </source>
</evidence>
<accession>A0A1W9Z6T4</accession>
<organism evidence="2 3">
    <name type="scientific">Mycobacterium arosiense ATCC BAA-1401 = DSM 45069</name>
    <dbReference type="NCBI Taxonomy" id="1265311"/>
    <lineage>
        <taxon>Bacteria</taxon>
        <taxon>Bacillati</taxon>
        <taxon>Actinomycetota</taxon>
        <taxon>Actinomycetes</taxon>
        <taxon>Mycobacteriales</taxon>
        <taxon>Mycobacteriaceae</taxon>
        <taxon>Mycobacterium</taxon>
        <taxon>Mycobacterium avium complex (MAC)</taxon>
    </lineage>
</organism>
<sequence>MIHLAHPVKTTTKHKTPIVAHRSTGDELVGRGPSCVRWLVGLVTAVIASLSLLASRAMSDTSAAGETI</sequence>
<evidence type="ECO:0000313" key="2">
    <source>
        <dbReference type="EMBL" id="ORA08134.1"/>
    </source>
</evidence>
<evidence type="ECO:0000256" key="1">
    <source>
        <dbReference type="SAM" id="MobiDB-lite"/>
    </source>
</evidence>
<dbReference type="AlphaFoldDB" id="A0A1W9Z6T4"/>
<keyword evidence="3" id="KW-1185">Reference proteome</keyword>
<name>A0A1W9Z6T4_MYCAI</name>
<comment type="caution">
    <text evidence="2">The sequence shown here is derived from an EMBL/GenBank/DDBJ whole genome shotgun (WGS) entry which is preliminary data.</text>
</comment>
<gene>
    <name evidence="2" type="ORF">BST14_24960</name>
</gene>
<feature type="region of interest" description="Disordered" evidence="1">
    <location>
        <begin position="1"/>
        <end position="26"/>
    </location>
</feature>
<reference evidence="2 3" key="1">
    <citation type="submission" date="2016-12" db="EMBL/GenBank/DDBJ databases">
        <title>The new phylogeny of genus Mycobacterium.</title>
        <authorList>
            <person name="Tortoli E."/>
            <person name="Trovato A."/>
            <person name="Cirillo D.M."/>
        </authorList>
    </citation>
    <scope>NUCLEOTIDE SEQUENCE [LARGE SCALE GENOMIC DNA]</scope>
    <source>
        <strain evidence="2 3">DSM 45069</strain>
    </source>
</reference>
<dbReference type="EMBL" id="MVHG01000104">
    <property type="protein sequence ID" value="ORA08134.1"/>
    <property type="molecule type" value="Genomic_DNA"/>
</dbReference>
<proteinExistence type="predicted"/>